<name>A0A1H1Z6R4_9MICO</name>
<gene>
    <name evidence="2" type="ORF">BCL57_001088</name>
    <name evidence="3" type="ORF">SAMN04489721_3012</name>
</gene>
<dbReference type="NCBIfam" id="TIGR04354">
    <property type="entry name" value="amphi-Trp"/>
    <property type="match status" value="1"/>
</dbReference>
<organism evidence="3 4">
    <name type="scientific">Agromyces flavus</name>
    <dbReference type="NCBI Taxonomy" id="589382"/>
    <lineage>
        <taxon>Bacteria</taxon>
        <taxon>Bacillati</taxon>
        <taxon>Actinomycetota</taxon>
        <taxon>Actinomycetes</taxon>
        <taxon>Micrococcales</taxon>
        <taxon>Microbacteriaceae</taxon>
        <taxon>Agromyces</taxon>
    </lineage>
</organism>
<proteinExistence type="predicted"/>
<sequence length="73" mass="8154">MSLFDIDDAQRMSREEAAARLHALADALAKNNSVEFQRAGRLITVRVPDEVDLKVEVELGDEGGNELEVELTW</sequence>
<dbReference type="RefSeq" id="WP_092674157.1">
    <property type="nucleotide sequence ID" value="NZ_BMDN01000002.1"/>
</dbReference>
<evidence type="ECO:0000313" key="4">
    <source>
        <dbReference type="Proteomes" id="UP000199482"/>
    </source>
</evidence>
<accession>A0A1H1Z6R4</accession>
<evidence type="ECO:0000313" key="2">
    <source>
        <dbReference type="EMBL" id="MCP2366934.1"/>
    </source>
</evidence>
<reference evidence="4" key="1">
    <citation type="submission" date="2016-10" db="EMBL/GenBank/DDBJ databases">
        <authorList>
            <person name="Varghese N."/>
            <person name="Submissions S."/>
        </authorList>
    </citation>
    <scope>NUCLEOTIDE SEQUENCE [LARGE SCALE GENOMIC DNA]</scope>
    <source>
        <strain evidence="4">CPCC 202695</strain>
    </source>
</reference>
<dbReference type="Proteomes" id="UP000893823">
    <property type="component" value="Unassembled WGS sequence"/>
</dbReference>
<evidence type="ECO:0000313" key="3">
    <source>
        <dbReference type="EMBL" id="SDT28886.1"/>
    </source>
</evidence>
<dbReference type="Pfam" id="PF20068">
    <property type="entry name" value="Amphi-Trp"/>
    <property type="match status" value="1"/>
</dbReference>
<keyword evidence="5" id="KW-1185">Reference proteome</keyword>
<reference evidence="2" key="3">
    <citation type="submission" date="2022-06" db="EMBL/GenBank/DDBJ databases">
        <title>Genomic Encyclopedia of Type Strains, Phase III (KMG-III): the genomes of soil and plant-associated and newly described type strains.</title>
        <authorList>
            <person name="Whitman W."/>
        </authorList>
    </citation>
    <scope>NUCLEOTIDE SEQUENCE</scope>
    <source>
        <strain evidence="2">CPCC 202695</strain>
    </source>
</reference>
<feature type="domain" description="Amphi-Trp" evidence="1">
    <location>
        <begin position="7"/>
        <end position="73"/>
    </location>
</feature>
<dbReference type="InterPro" id="IPR027598">
    <property type="entry name" value="Amphi-Trp_dom"/>
</dbReference>
<dbReference type="OrthoDB" id="7068983at2"/>
<dbReference type="EMBL" id="SODL02000002">
    <property type="protein sequence ID" value="MCP2366934.1"/>
    <property type="molecule type" value="Genomic_DNA"/>
</dbReference>
<dbReference type="Proteomes" id="UP000199482">
    <property type="component" value="Chromosome I"/>
</dbReference>
<evidence type="ECO:0000313" key="5">
    <source>
        <dbReference type="Proteomes" id="UP000893823"/>
    </source>
</evidence>
<dbReference type="AlphaFoldDB" id="A0A1H1Z6R4"/>
<dbReference type="EMBL" id="LT629755">
    <property type="protein sequence ID" value="SDT28886.1"/>
    <property type="molecule type" value="Genomic_DNA"/>
</dbReference>
<evidence type="ECO:0000259" key="1">
    <source>
        <dbReference type="Pfam" id="PF20068"/>
    </source>
</evidence>
<protein>
    <submittedName>
        <fullName evidence="3">Amphi-Trp domain-containing protein</fullName>
    </submittedName>
</protein>
<reference evidence="3" key="2">
    <citation type="submission" date="2016-10" db="EMBL/GenBank/DDBJ databases">
        <authorList>
            <person name="de Groot N.N."/>
        </authorList>
    </citation>
    <scope>NUCLEOTIDE SEQUENCE [LARGE SCALE GENOMIC DNA]</scope>
    <source>
        <strain evidence="3">CPCC 202695</strain>
    </source>
</reference>